<comment type="caution">
    <text evidence="3">The sequence shown here is derived from an EMBL/GenBank/DDBJ whole genome shotgun (WGS) entry which is preliminary data.</text>
</comment>
<sequence length="297" mass="32977">MGFSVQSAYKVISEPGDNLSVVDSNAFAFSLPLEDTRPLLDRCRCLQASIVRALASQKGHNTAVENISSPPVNGNVRTRPLVGYVKFNSDRARHERDDHATFGRVLRDSNGRWIAGYAKYIGVCLLLESELWGVYLGLLSKPGSWVIGEPPLAMEEAKPVPQVGVVVFVLKGKSVLLGRRLSSIGASTFALPGGHLEFGESFEECGARELKEETGLEMGKAEYITVTNNLFLDQPKPAHYVTIFLRAALADPDQLPQNLEPNKCDGWEWYEWDKDKLPQPLFWPLDQMVRSGFNPFP</sequence>
<evidence type="ECO:0000256" key="1">
    <source>
        <dbReference type="ARBA" id="ARBA00022801"/>
    </source>
</evidence>
<dbReference type="PANTHER" id="PTHR16099">
    <property type="entry name" value="8-OXO-DGTP DIPHOSPHATES NUDT15"/>
    <property type="match status" value="1"/>
</dbReference>
<dbReference type="PRINTS" id="PR00502">
    <property type="entry name" value="NUDIXFAMILY"/>
</dbReference>
<dbReference type="Proteomes" id="UP001472677">
    <property type="component" value="Unassembled WGS sequence"/>
</dbReference>
<dbReference type="InterPro" id="IPR000086">
    <property type="entry name" value="NUDIX_hydrolase_dom"/>
</dbReference>
<dbReference type="PROSITE" id="PS51462">
    <property type="entry name" value="NUDIX"/>
    <property type="match status" value="1"/>
</dbReference>
<dbReference type="EMBL" id="JBBPBM010000017">
    <property type="protein sequence ID" value="KAK8556977.1"/>
    <property type="molecule type" value="Genomic_DNA"/>
</dbReference>
<dbReference type="PANTHER" id="PTHR16099:SF5">
    <property type="entry name" value="NUCLEOTIDE TRIPHOSPHATE DIPHOSPHATASE NUDT15"/>
    <property type="match status" value="1"/>
</dbReference>
<dbReference type="Gene3D" id="3.90.79.10">
    <property type="entry name" value="Nucleoside Triphosphate Pyrophosphohydrolase"/>
    <property type="match status" value="1"/>
</dbReference>
<dbReference type="InterPro" id="IPR020476">
    <property type="entry name" value="Nudix_hydrolase"/>
</dbReference>
<dbReference type="SUPFAM" id="SSF55811">
    <property type="entry name" value="Nudix"/>
    <property type="match status" value="1"/>
</dbReference>
<keyword evidence="1" id="KW-0378">Hydrolase</keyword>
<dbReference type="CDD" id="cd04678">
    <property type="entry name" value="NUDIX_MTH2_Nudt15"/>
    <property type="match status" value="1"/>
</dbReference>
<dbReference type="InterPro" id="IPR015797">
    <property type="entry name" value="NUDIX_hydrolase-like_dom_sf"/>
</dbReference>
<reference evidence="3 4" key="1">
    <citation type="journal article" date="2024" name="G3 (Bethesda)">
        <title>Genome assembly of Hibiscus sabdariffa L. provides insights into metabolisms of medicinal natural products.</title>
        <authorList>
            <person name="Kim T."/>
        </authorList>
    </citation>
    <scope>NUCLEOTIDE SEQUENCE [LARGE SCALE GENOMIC DNA]</scope>
    <source>
        <strain evidence="3">TK-2024</strain>
        <tissue evidence="3">Old leaves</tissue>
    </source>
</reference>
<evidence type="ECO:0000313" key="3">
    <source>
        <dbReference type="EMBL" id="KAK8556977.1"/>
    </source>
</evidence>
<proteinExistence type="predicted"/>
<evidence type="ECO:0000259" key="2">
    <source>
        <dbReference type="PROSITE" id="PS51462"/>
    </source>
</evidence>
<gene>
    <name evidence="3" type="ORF">V6N12_003364</name>
</gene>
<keyword evidence="4" id="KW-1185">Reference proteome</keyword>
<protein>
    <recommendedName>
        <fullName evidence="2">Nudix hydrolase domain-containing protein</fullName>
    </recommendedName>
</protein>
<dbReference type="Pfam" id="PF00293">
    <property type="entry name" value="NUDIX"/>
    <property type="match status" value="1"/>
</dbReference>
<dbReference type="InterPro" id="IPR044730">
    <property type="entry name" value="RNase_H-like_dom_plant"/>
</dbReference>
<organism evidence="3 4">
    <name type="scientific">Hibiscus sabdariffa</name>
    <name type="common">roselle</name>
    <dbReference type="NCBI Taxonomy" id="183260"/>
    <lineage>
        <taxon>Eukaryota</taxon>
        <taxon>Viridiplantae</taxon>
        <taxon>Streptophyta</taxon>
        <taxon>Embryophyta</taxon>
        <taxon>Tracheophyta</taxon>
        <taxon>Spermatophyta</taxon>
        <taxon>Magnoliopsida</taxon>
        <taxon>eudicotyledons</taxon>
        <taxon>Gunneridae</taxon>
        <taxon>Pentapetalae</taxon>
        <taxon>rosids</taxon>
        <taxon>malvids</taxon>
        <taxon>Malvales</taxon>
        <taxon>Malvaceae</taxon>
        <taxon>Malvoideae</taxon>
        <taxon>Hibiscus</taxon>
    </lineage>
</organism>
<evidence type="ECO:0000313" key="4">
    <source>
        <dbReference type="Proteomes" id="UP001472677"/>
    </source>
</evidence>
<accession>A0ABR2EC56</accession>
<feature type="domain" description="Nudix hydrolase" evidence="2">
    <location>
        <begin position="158"/>
        <end position="295"/>
    </location>
</feature>
<name>A0ABR2EC56_9ROSI</name>
<dbReference type="CDD" id="cd06222">
    <property type="entry name" value="RNase_H_like"/>
    <property type="match status" value="1"/>
</dbReference>